<dbReference type="InterPro" id="IPR010203">
    <property type="entry name" value="RraA"/>
</dbReference>
<comment type="function">
    <text evidence="7 9">Catalyzes the aldol cleavage of 4-hydroxy-4-methyl-2-oxoglutarate (HMG) into 2 molecules of pyruvate. Also contains a secondary oxaloacetate (OAA) decarboxylase activity due to the common pyruvate enolate transition state formed following C-C bond cleavage in the retro-aldol and decarboxylation reactions.</text>
</comment>
<keyword evidence="6 9" id="KW-0456">Lyase</keyword>
<evidence type="ECO:0000256" key="8">
    <source>
        <dbReference type="ARBA" id="ARBA00047973"/>
    </source>
</evidence>
<evidence type="ECO:0000313" key="11">
    <source>
        <dbReference type="Proteomes" id="UP001597307"/>
    </source>
</evidence>
<dbReference type="PANTHER" id="PTHR33254">
    <property type="entry name" value="4-HYDROXY-4-METHYL-2-OXOGLUTARATE ALDOLASE 3-RELATED"/>
    <property type="match status" value="1"/>
</dbReference>
<dbReference type="InterPro" id="IPR036704">
    <property type="entry name" value="RraA/RraA-like_sf"/>
</dbReference>
<evidence type="ECO:0000256" key="4">
    <source>
        <dbReference type="ARBA" id="ARBA00011233"/>
    </source>
</evidence>
<gene>
    <name evidence="10" type="primary">rraA</name>
    <name evidence="10" type="ORF">ACFSFX_08005</name>
</gene>
<dbReference type="InterPro" id="IPR005493">
    <property type="entry name" value="RraA/RraA-like"/>
</dbReference>
<dbReference type="SUPFAM" id="SSF89562">
    <property type="entry name" value="RraA-like"/>
    <property type="match status" value="1"/>
</dbReference>
<dbReference type="EC" id="4.1.3.17" evidence="9"/>
<sequence length="158" mass="16046">MDLSTADLYDQLGEAVQSVSLQFQDLGGEMAFSGPIRTVKCYHDNVVLKSLLSTPGAGAVLVVDGGGSLERALMGDMIAEIAVKNGWHGVIINGAIRDRAVLAGLPLGVKALGSNPRKSAKDGVGEIDVPVAFGGVVFTPGGTVYADADGILVAGPAV</sequence>
<evidence type="ECO:0000256" key="9">
    <source>
        <dbReference type="RuleBase" id="RU004338"/>
    </source>
</evidence>
<dbReference type="Proteomes" id="UP001597307">
    <property type="component" value="Unassembled WGS sequence"/>
</dbReference>
<comment type="catalytic activity">
    <reaction evidence="1 9">
        <text>4-hydroxy-4-methyl-2-oxoglutarate = 2 pyruvate</text>
        <dbReference type="Rhea" id="RHEA:22748"/>
        <dbReference type="ChEBI" id="CHEBI:15361"/>
        <dbReference type="ChEBI" id="CHEBI:58276"/>
        <dbReference type="EC" id="4.1.3.17"/>
    </reaction>
</comment>
<dbReference type="EMBL" id="JBHUGA010000019">
    <property type="protein sequence ID" value="MFD1846538.1"/>
    <property type="molecule type" value="Genomic_DNA"/>
</dbReference>
<evidence type="ECO:0000256" key="6">
    <source>
        <dbReference type="ARBA" id="ARBA00023239"/>
    </source>
</evidence>
<evidence type="ECO:0000256" key="1">
    <source>
        <dbReference type="ARBA" id="ARBA00001342"/>
    </source>
</evidence>
<comment type="cofactor">
    <cofactor evidence="2 9">
        <name>a divalent metal cation</name>
        <dbReference type="ChEBI" id="CHEBI:60240"/>
    </cofactor>
</comment>
<dbReference type="Pfam" id="PF03737">
    <property type="entry name" value="RraA-like"/>
    <property type="match status" value="1"/>
</dbReference>
<comment type="caution">
    <text evidence="10">The sequence shown here is derived from an EMBL/GenBank/DDBJ whole genome shotgun (WGS) entry which is preliminary data.</text>
</comment>
<evidence type="ECO:0000256" key="5">
    <source>
        <dbReference type="ARBA" id="ARBA00022723"/>
    </source>
</evidence>
<evidence type="ECO:0000256" key="2">
    <source>
        <dbReference type="ARBA" id="ARBA00001968"/>
    </source>
</evidence>
<reference evidence="11" key="1">
    <citation type="journal article" date="2019" name="Int. J. Syst. Evol. Microbiol.">
        <title>The Global Catalogue of Microorganisms (GCM) 10K type strain sequencing project: providing services to taxonomists for standard genome sequencing and annotation.</title>
        <authorList>
            <consortium name="The Broad Institute Genomics Platform"/>
            <consortium name="The Broad Institute Genome Sequencing Center for Infectious Disease"/>
            <person name="Wu L."/>
            <person name="Ma J."/>
        </authorList>
    </citation>
    <scope>NUCLEOTIDE SEQUENCE [LARGE SCALE GENOMIC DNA]</scope>
    <source>
        <strain evidence="11">JCM 11496</strain>
    </source>
</reference>
<proteinExistence type="inferred from homology"/>
<comment type="similarity">
    <text evidence="3 9">Belongs to the class II aldolase/RraA-like family.</text>
</comment>
<dbReference type="PANTHER" id="PTHR33254:SF4">
    <property type="entry name" value="4-HYDROXY-4-METHYL-2-OXOGLUTARATE ALDOLASE 3-RELATED"/>
    <property type="match status" value="1"/>
</dbReference>
<protein>
    <recommendedName>
        <fullName evidence="9">4-hydroxy-4-methyl-2-oxoglutarate aldolase</fullName>
        <shortName evidence="9">HMG aldolase</shortName>
        <ecNumber evidence="9">4.1.1.112</ecNumber>
        <ecNumber evidence="9">4.1.3.17</ecNumber>
    </recommendedName>
    <alternativeName>
        <fullName evidence="9">Oxaloacetate decarboxylase</fullName>
    </alternativeName>
</protein>
<evidence type="ECO:0000256" key="7">
    <source>
        <dbReference type="ARBA" id="ARBA00025046"/>
    </source>
</evidence>
<dbReference type="NCBIfam" id="NF006875">
    <property type="entry name" value="PRK09372.1"/>
    <property type="match status" value="1"/>
</dbReference>
<accession>A0ABW4Q742</accession>
<comment type="catalytic activity">
    <reaction evidence="8 9">
        <text>oxaloacetate + H(+) = pyruvate + CO2</text>
        <dbReference type="Rhea" id="RHEA:15641"/>
        <dbReference type="ChEBI" id="CHEBI:15361"/>
        <dbReference type="ChEBI" id="CHEBI:15378"/>
        <dbReference type="ChEBI" id="CHEBI:16452"/>
        <dbReference type="ChEBI" id="CHEBI:16526"/>
        <dbReference type="EC" id="4.1.1.112"/>
    </reaction>
</comment>
<keyword evidence="11" id="KW-1185">Reference proteome</keyword>
<dbReference type="Gene3D" id="3.50.30.40">
    <property type="entry name" value="Ribonuclease E inhibitor RraA/RraA-like"/>
    <property type="match status" value="1"/>
</dbReference>
<dbReference type="RefSeq" id="WP_343878700.1">
    <property type="nucleotide sequence ID" value="NZ_BAAAIJ010000023.1"/>
</dbReference>
<dbReference type="EC" id="4.1.1.112" evidence="9"/>
<evidence type="ECO:0000313" key="10">
    <source>
        <dbReference type="EMBL" id="MFD1846538.1"/>
    </source>
</evidence>
<comment type="subunit">
    <text evidence="4 9">Homotrimer.</text>
</comment>
<organism evidence="10 11">
    <name type="scientific">Arthrobacter flavus</name>
    <dbReference type="NCBI Taxonomy" id="95172"/>
    <lineage>
        <taxon>Bacteria</taxon>
        <taxon>Bacillati</taxon>
        <taxon>Actinomycetota</taxon>
        <taxon>Actinomycetes</taxon>
        <taxon>Micrococcales</taxon>
        <taxon>Micrococcaceae</taxon>
        <taxon>Arthrobacter</taxon>
    </lineage>
</organism>
<evidence type="ECO:0000256" key="3">
    <source>
        <dbReference type="ARBA" id="ARBA00008621"/>
    </source>
</evidence>
<name>A0ABW4Q742_9MICC</name>
<keyword evidence="5 9" id="KW-0479">Metal-binding</keyword>
<dbReference type="CDD" id="cd16841">
    <property type="entry name" value="RraA_family"/>
    <property type="match status" value="1"/>
</dbReference>
<dbReference type="NCBIfam" id="TIGR01935">
    <property type="entry name" value="NOT-MenG"/>
    <property type="match status" value="1"/>
</dbReference>